<comment type="caution">
    <text evidence="2">The sequence shown here is derived from an EMBL/GenBank/DDBJ whole genome shotgun (WGS) entry which is preliminary data.</text>
</comment>
<sequence length="158" mass="17432">MDSTNKHTPANRELQAQIGSTSDPVVRVRDLIPSLPPGVPTQSWTLSGYPIVDNKYHDLATDEIIPHSGPSMGGPPSISVYWQNRLATGRRDQFLVISKTVASTTSLSEYIIRVGDLLRKGACKVDSMNVTRFNVYMVVQSELGQDEFRQALNECGLL</sequence>
<gene>
    <name evidence="2" type="ORF">B0T18DRAFT_405877</name>
</gene>
<dbReference type="Proteomes" id="UP001172155">
    <property type="component" value="Unassembled WGS sequence"/>
</dbReference>
<accession>A0AA40K7X6</accession>
<proteinExistence type="predicted"/>
<evidence type="ECO:0000313" key="3">
    <source>
        <dbReference type="Proteomes" id="UP001172155"/>
    </source>
</evidence>
<reference evidence="2" key="1">
    <citation type="submission" date="2023-06" db="EMBL/GenBank/DDBJ databases">
        <title>Genome-scale phylogeny and comparative genomics of the fungal order Sordariales.</title>
        <authorList>
            <consortium name="Lawrence Berkeley National Laboratory"/>
            <person name="Hensen N."/>
            <person name="Bonometti L."/>
            <person name="Westerberg I."/>
            <person name="Brannstrom I.O."/>
            <person name="Guillou S."/>
            <person name="Cros-Aarteil S."/>
            <person name="Calhoun S."/>
            <person name="Haridas S."/>
            <person name="Kuo A."/>
            <person name="Mondo S."/>
            <person name="Pangilinan J."/>
            <person name="Riley R."/>
            <person name="LaButti K."/>
            <person name="Andreopoulos B."/>
            <person name="Lipzen A."/>
            <person name="Chen C."/>
            <person name="Yanf M."/>
            <person name="Daum C."/>
            <person name="Ng V."/>
            <person name="Clum A."/>
            <person name="Steindorff A."/>
            <person name="Ohm R."/>
            <person name="Martin F."/>
            <person name="Silar P."/>
            <person name="Natvig D."/>
            <person name="Lalanne C."/>
            <person name="Gautier V."/>
            <person name="Ament-velasquez S.L."/>
            <person name="Kruys A."/>
            <person name="Hutchinson M.I."/>
            <person name="Powell A.J."/>
            <person name="Barry K."/>
            <person name="Miller A.N."/>
            <person name="Grigoriev I.V."/>
            <person name="Debuchy R."/>
            <person name="Gladieux P."/>
            <person name="Thoren M.H."/>
            <person name="Johannesson H."/>
        </authorList>
    </citation>
    <scope>NUCLEOTIDE SEQUENCE</scope>
    <source>
        <strain evidence="2">SMH3187-1</strain>
    </source>
</reference>
<evidence type="ECO:0000256" key="1">
    <source>
        <dbReference type="SAM" id="MobiDB-lite"/>
    </source>
</evidence>
<feature type="region of interest" description="Disordered" evidence="1">
    <location>
        <begin position="1"/>
        <end position="20"/>
    </location>
</feature>
<dbReference type="AlphaFoldDB" id="A0AA40K7X6"/>
<protein>
    <submittedName>
        <fullName evidence="2">Uncharacterized protein</fullName>
    </submittedName>
</protein>
<evidence type="ECO:0000313" key="2">
    <source>
        <dbReference type="EMBL" id="KAK0749130.1"/>
    </source>
</evidence>
<name>A0AA40K7X6_9PEZI</name>
<organism evidence="2 3">
    <name type="scientific">Schizothecium vesticola</name>
    <dbReference type="NCBI Taxonomy" id="314040"/>
    <lineage>
        <taxon>Eukaryota</taxon>
        <taxon>Fungi</taxon>
        <taxon>Dikarya</taxon>
        <taxon>Ascomycota</taxon>
        <taxon>Pezizomycotina</taxon>
        <taxon>Sordariomycetes</taxon>
        <taxon>Sordariomycetidae</taxon>
        <taxon>Sordariales</taxon>
        <taxon>Schizotheciaceae</taxon>
        <taxon>Schizothecium</taxon>
    </lineage>
</organism>
<dbReference type="EMBL" id="JAUKUD010000003">
    <property type="protein sequence ID" value="KAK0749130.1"/>
    <property type="molecule type" value="Genomic_DNA"/>
</dbReference>
<keyword evidence="3" id="KW-1185">Reference proteome</keyword>